<dbReference type="Proteomes" id="UP000597444">
    <property type="component" value="Unassembled WGS sequence"/>
</dbReference>
<dbReference type="RefSeq" id="WP_220201799.1">
    <property type="nucleotide sequence ID" value="NZ_BNJK01000001.1"/>
</dbReference>
<dbReference type="Gene3D" id="1.10.286.50">
    <property type="match status" value="1"/>
</dbReference>
<dbReference type="AlphaFoldDB" id="A0A8J3MXE0"/>
<dbReference type="InterPro" id="IPR036412">
    <property type="entry name" value="HAD-like_sf"/>
</dbReference>
<keyword evidence="2" id="KW-1185">Reference proteome</keyword>
<evidence type="ECO:0000313" key="1">
    <source>
        <dbReference type="EMBL" id="GHO90864.1"/>
    </source>
</evidence>
<protein>
    <recommendedName>
        <fullName evidence="3">HAD family hydrolase</fullName>
    </recommendedName>
</protein>
<evidence type="ECO:0008006" key="3">
    <source>
        <dbReference type="Google" id="ProtNLM"/>
    </source>
</evidence>
<dbReference type="InterPro" id="IPR023214">
    <property type="entry name" value="HAD_sf"/>
</dbReference>
<comment type="caution">
    <text evidence="1">The sequence shown here is derived from an EMBL/GenBank/DDBJ whole genome shotgun (WGS) entry which is preliminary data.</text>
</comment>
<accession>A0A8J3MXE0</accession>
<proteinExistence type="predicted"/>
<dbReference type="Gene3D" id="3.40.50.1000">
    <property type="entry name" value="HAD superfamily/HAD-like"/>
    <property type="match status" value="1"/>
</dbReference>
<dbReference type="SUPFAM" id="SSF56784">
    <property type="entry name" value="HAD-like"/>
    <property type="match status" value="1"/>
</dbReference>
<dbReference type="EMBL" id="BNJK01000001">
    <property type="protein sequence ID" value="GHO90864.1"/>
    <property type="molecule type" value="Genomic_DNA"/>
</dbReference>
<sequence length="227" mass="26029">MPTLVFFLDVDNTLLANDDVKTDLDQHLKAVLGPELTARYWDFYEQVRHEKEVIDIPLALKRFREETPLSQMDEHTYQQIHSLFDNYPFYKALYPFALETLRYLRTLGLTVIVSDGDLCYQAEKIVNSNLADAVEGRVLLYVHKQDHLAEITRLYPADRYVLIDDKPQILADAKKILGEELTTVFVQQGKYAAAQSPDGFQPDITVPAIGDLRNYTAGNFFNPKTAR</sequence>
<evidence type="ECO:0000313" key="2">
    <source>
        <dbReference type="Proteomes" id="UP000597444"/>
    </source>
</evidence>
<organism evidence="1 2">
    <name type="scientific">Reticulibacter mediterranei</name>
    <dbReference type="NCBI Taxonomy" id="2778369"/>
    <lineage>
        <taxon>Bacteria</taxon>
        <taxon>Bacillati</taxon>
        <taxon>Chloroflexota</taxon>
        <taxon>Ktedonobacteria</taxon>
        <taxon>Ktedonobacterales</taxon>
        <taxon>Reticulibacteraceae</taxon>
        <taxon>Reticulibacter</taxon>
    </lineage>
</organism>
<reference evidence="1" key="1">
    <citation type="submission" date="2020-10" db="EMBL/GenBank/DDBJ databases">
        <title>Taxonomic study of unclassified bacteria belonging to the class Ktedonobacteria.</title>
        <authorList>
            <person name="Yabe S."/>
            <person name="Wang C.M."/>
            <person name="Zheng Y."/>
            <person name="Sakai Y."/>
            <person name="Cavaletti L."/>
            <person name="Monciardini P."/>
            <person name="Donadio S."/>
        </authorList>
    </citation>
    <scope>NUCLEOTIDE SEQUENCE</scope>
    <source>
        <strain evidence="1">ID150040</strain>
    </source>
</reference>
<gene>
    <name evidence="1" type="ORF">KSF_009120</name>
</gene>
<name>A0A8J3MXE0_9CHLR</name>